<protein>
    <recommendedName>
        <fullName evidence="2">UPF0178 protein GND95_00750</fullName>
    </recommendedName>
</protein>
<keyword evidence="4" id="KW-1185">Reference proteome</keyword>
<dbReference type="OrthoDB" id="9798918at2"/>
<name>A0A7C8HGZ8_9FIRM</name>
<proteinExistence type="inferred from homology"/>
<evidence type="ECO:0000313" key="4">
    <source>
        <dbReference type="Proteomes" id="UP000483018"/>
    </source>
</evidence>
<dbReference type="PANTHER" id="PTHR35146:SF1">
    <property type="entry name" value="UPF0178 PROTEIN YAII"/>
    <property type="match status" value="1"/>
</dbReference>
<dbReference type="Pfam" id="PF02639">
    <property type="entry name" value="DUF188"/>
    <property type="match status" value="1"/>
</dbReference>
<dbReference type="InterPro" id="IPR003791">
    <property type="entry name" value="UPF0178"/>
</dbReference>
<accession>A0A7C8HGZ8</accession>
<dbReference type="PANTHER" id="PTHR35146">
    <property type="entry name" value="UPF0178 PROTEIN YAII"/>
    <property type="match status" value="1"/>
</dbReference>
<dbReference type="Proteomes" id="UP000483018">
    <property type="component" value="Unassembled WGS sequence"/>
</dbReference>
<dbReference type="EMBL" id="WSLF01000001">
    <property type="protein sequence ID" value="KAE9636992.1"/>
    <property type="molecule type" value="Genomic_DNA"/>
</dbReference>
<dbReference type="NCBIfam" id="NF001095">
    <property type="entry name" value="PRK00124.1"/>
    <property type="match status" value="1"/>
</dbReference>
<organism evidence="3 4">
    <name type="scientific">Defluviitalea raffinosedens</name>
    <dbReference type="NCBI Taxonomy" id="1450156"/>
    <lineage>
        <taxon>Bacteria</taxon>
        <taxon>Bacillati</taxon>
        <taxon>Bacillota</taxon>
        <taxon>Clostridia</taxon>
        <taxon>Lachnospirales</taxon>
        <taxon>Defluviitaleaceae</taxon>
        <taxon>Defluviitalea</taxon>
    </lineage>
</organism>
<evidence type="ECO:0000313" key="3">
    <source>
        <dbReference type="EMBL" id="KAE9636992.1"/>
    </source>
</evidence>
<gene>
    <name evidence="3" type="ORF">GND95_00750</name>
</gene>
<comment type="caution">
    <text evidence="3">The sequence shown here is derived from an EMBL/GenBank/DDBJ whole genome shotgun (WGS) entry which is preliminary data.</text>
</comment>
<evidence type="ECO:0000256" key="2">
    <source>
        <dbReference type="HAMAP-Rule" id="MF_00489"/>
    </source>
</evidence>
<reference evidence="3 4" key="1">
    <citation type="submission" date="2019-12" db="EMBL/GenBank/DDBJ databases">
        <title>Defluviitalea raffinosedens, isolated from a biogas fermenter, genome sequencing and characterization.</title>
        <authorList>
            <person name="Rettenmaier R."/>
            <person name="Schneider M."/>
            <person name="Neuhaus K."/>
            <person name="Liebl W."/>
            <person name="Zverlov V."/>
        </authorList>
    </citation>
    <scope>NUCLEOTIDE SEQUENCE [LARGE SCALE GENOMIC DNA]</scope>
    <source>
        <strain evidence="3 4">249c-K6</strain>
    </source>
</reference>
<sequence length="148" mass="16954">MENFRIIIDGDSCPVLKIIEDVSKEYNIKAIVFCSYAHVPNKRFDMEYKIVDSAPQSVDMTIMNHVKRDDIIVTQDYGLASLVLSKGARAISPNGNIYLNEQIDLLLYDRHLNSEIRRAGGRTKGPRKRNELDNAKFKKNLIKLIEQT</sequence>
<dbReference type="RefSeq" id="WP_158738909.1">
    <property type="nucleotide sequence ID" value="NZ_JAFBEP010000004.1"/>
</dbReference>
<comment type="similarity">
    <text evidence="1 2">Belongs to the UPF0178 family.</text>
</comment>
<dbReference type="HAMAP" id="MF_00489">
    <property type="entry name" value="UPF0178"/>
    <property type="match status" value="1"/>
</dbReference>
<evidence type="ECO:0000256" key="1">
    <source>
        <dbReference type="ARBA" id="ARBA00008522"/>
    </source>
</evidence>
<dbReference type="AlphaFoldDB" id="A0A7C8HGZ8"/>